<accession>A0A964T3S6</accession>
<feature type="region of interest" description="Disordered" evidence="1">
    <location>
        <begin position="339"/>
        <end position="384"/>
    </location>
</feature>
<dbReference type="InterPro" id="IPR022062">
    <property type="entry name" value="DUF3618"/>
</dbReference>
<feature type="compositionally biased region" description="Low complexity" evidence="1">
    <location>
        <begin position="159"/>
        <end position="171"/>
    </location>
</feature>
<feature type="region of interest" description="Disordered" evidence="1">
    <location>
        <begin position="87"/>
        <end position="175"/>
    </location>
</feature>
<protein>
    <submittedName>
        <fullName evidence="2">DUF3618 domain-containing protein</fullName>
    </submittedName>
</protein>
<feature type="compositionally biased region" description="Low complexity" evidence="1">
    <location>
        <begin position="355"/>
        <end position="376"/>
    </location>
</feature>
<dbReference type="OrthoDB" id="7471221at2"/>
<name>A0A964T3S6_9HYPH</name>
<feature type="compositionally biased region" description="Basic and acidic residues" evidence="1">
    <location>
        <begin position="92"/>
        <end position="105"/>
    </location>
</feature>
<dbReference type="Pfam" id="PF12277">
    <property type="entry name" value="DUF3618"/>
    <property type="match status" value="1"/>
</dbReference>
<evidence type="ECO:0000313" key="3">
    <source>
        <dbReference type="Proteomes" id="UP000773614"/>
    </source>
</evidence>
<organism evidence="2 3">
    <name type="scientific">Propylenella binzhouense</name>
    <dbReference type="NCBI Taxonomy" id="2555902"/>
    <lineage>
        <taxon>Bacteria</taxon>
        <taxon>Pseudomonadati</taxon>
        <taxon>Pseudomonadota</taxon>
        <taxon>Alphaproteobacteria</taxon>
        <taxon>Hyphomicrobiales</taxon>
        <taxon>Propylenellaceae</taxon>
        <taxon>Propylenella</taxon>
    </lineage>
</organism>
<gene>
    <name evidence="2" type="ORF">E4O86_09555</name>
</gene>
<dbReference type="EMBL" id="SPKJ01000025">
    <property type="protein sequence ID" value="MYZ47956.1"/>
    <property type="molecule type" value="Genomic_DNA"/>
</dbReference>
<keyword evidence="3" id="KW-1185">Reference proteome</keyword>
<feature type="compositionally biased region" description="Basic and acidic residues" evidence="1">
    <location>
        <begin position="339"/>
        <end position="352"/>
    </location>
</feature>
<reference evidence="2" key="1">
    <citation type="submission" date="2019-03" db="EMBL/GenBank/DDBJ databases">
        <title>Afifella sp. nov., isolated from activated sludge.</title>
        <authorList>
            <person name="Li Q."/>
            <person name="Liu Y."/>
        </authorList>
    </citation>
    <scope>NUCLEOTIDE SEQUENCE</scope>
    <source>
        <strain evidence="2">L72</strain>
    </source>
</reference>
<dbReference type="AlphaFoldDB" id="A0A964T3S6"/>
<evidence type="ECO:0000313" key="2">
    <source>
        <dbReference type="EMBL" id="MYZ47956.1"/>
    </source>
</evidence>
<proteinExistence type="predicted"/>
<dbReference type="Proteomes" id="UP000773614">
    <property type="component" value="Unassembled WGS sequence"/>
</dbReference>
<evidence type="ECO:0000256" key="1">
    <source>
        <dbReference type="SAM" id="MobiDB-lite"/>
    </source>
</evidence>
<comment type="caution">
    <text evidence="2">The sequence shown here is derived from an EMBL/GenBank/DDBJ whole genome shotgun (WGS) entry which is preliminary data.</text>
</comment>
<sequence length="384" mass="39729">MSTETDRIEREVENTRAQVEETVDALREKLSLGQMVDEAARYFQSSGGGEMVSNLGTQVRANPIPLLLVGVGLAWLMSGRGQPNMEIPHVGFRHDGSRHEPRYDPRYPPGSAYGSSEAGIRGNGHERRSWPAGEGSAMGGTASGMASSAESAAHRAGEAAHSAAQRAGEGASSAMHRAGDAAYRVGEAVSSAAGSAAGGVYHAGSAAASGARSMAEGALSGGRYAGEAAYGAYDWGSRNAAWIGGRARRTFARMLDEEPLAIGALGLAVGAAIGAMLPPTEMEDEYFGETRDSWKRSAEDYAREQLDHGVEMAEEAYAAAKDEFRSEDSGTTFAERAEHAVKAAAEKVKGEDSEAGTSSAGSTPGSASSEGSSAPARNGLGTSF</sequence>
<dbReference type="RefSeq" id="WP_161140305.1">
    <property type="nucleotide sequence ID" value="NZ_SPKJ01000025.1"/>
</dbReference>